<feature type="domain" description="Histidine kinase/HSP90-like ATPase" evidence="7">
    <location>
        <begin position="18"/>
        <end position="140"/>
    </location>
</feature>
<dbReference type="PANTHER" id="PTHR35526">
    <property type="entry name" value="ANTI-SIGMA-F FACTOR RSBW-RELATED"/>
    <property type="match status" value="1"/>
</dbReference>
<accession>A0A0U1L594</accession>
<evidence type="ECO:0000256" key="5">
    <source>
        <dbReference type="ARBA" id="ARBA00022840"/>
    </source>
</evidence>
<dbReference type="RefSeq" id="WP_021170087.1">
    <property type="nucleotide sequence ID" value="NZ_CTRP01000014.1"/>
</dbReference>
<keyword evidence="6" id="KW-0749">Sporulation</keyword>
<dbReference type="GO" id="GO:0005524">
    <property type="term" value="F:ATP binding"/>
    <property type="evidence" value="ECO:0007669"/>
    <property type="project" value="UniProtKB-KW"/>
</dbReference>
<evidence type="ECO:0000256" key="4">
    <source>
        <dbReference type="ARBA" id="ARBA00022777"/>
    </source>
</evidence>
<keyword evidence="2 8" id="KW-0808">Transferase</keyword>
<reference evidence="9" key="1">
    <citation type="submission" date="2015-03" db="EMBL/GenBank/DDBJ databases">
        <authorList>
            <person name="Nijsse Bart"/>
        </authorList>
    </citation>
    <scope>NUCLEOTIDE SEQUENCE [LARGE SCALE GENOMIC DNA]</scope>
</reference>
<sequence>MGIQIKNQIKLAILSINENVGFARAATAAFSAQADLTLTEIDEIKVAVSEAVSNAVIHGYGSDPHKQNYIELVMNLYQDKLEFIIIDYGHGIANIEEARQPSFSSDPERMGLGFIFMDSFMDELEVLSKLGQGTTIRMVKLLVPSTEH</sequence>
<evidence type="ECO:0000256" key="1">
    <source>
        <dbReference type="ARBA" id="ARBA00022527"/>
    </source>
</evidence>
<keyword evidence="9" id="KW-1185">Reference proteome</keyword>
<keyword evidence="1" id="KW-0723">Serine/threonine-protein kinase</keyword>
<dbReference type="Gene3D" id="3.30.565.10">
    <property type="entry name" value="Histidine kinase-like ATPase, C-terminal domain"/>
    <property type="match status" value="1"/>
</dbReference>
<dbReference type="NCBIfam" id="TIGR01925">
    <property type="entry name" value="spIIAB"/>
    <property type="match status" value="1"/>
</dbReference>
<dbReference type="PANTHER" id="PTHR35526:SF3">
    <property type="entry name" value="ANTI-SIGMA-F FACTOR RSBW"/>
    <property type="match status" value="1"/>
</dbReference>
<dbReference type="GO" id="GO:0042174">
    <property type="term" value="P:negative regulation of sporulation resulting in formation of a cellular spore"/>
    <property type="evidence" value="ECO:0007669"/>
    <property type="project" value="InterPro"/>
</dbReference>
<keyword evidence="5" id="KW-0067">ATP-binding</keyword>
<dbReference type="GO" id="GO:0004674">
    <property type="term" value="F:protein serine/threonine kinase activity"/>
    <property type="evidence" value="ECO:0007669"/>
    <property type="project" value="UniProtKB-KW"/>
</dbReference>
<dbReference type="EC" id="2.7.11.1" evidence="8"/>
<dbReference type="Pfam" id="PF13581">
    <property type="entry name" value="HATPase_c_2"/>
    <property type="match status" value="1"/>
</dbReference>
<proteinExistence type="inferred from homology"/>
<dbReference type="HAMAP" id="MF_00637">
    <property type="entry name" value="Anti_sigma_F"/>
    <property type="match status" value="1"/>
</dbReference>
<evidence type="ECO:0000313" key="9">
    <source>
        <dbReference type="Proteomes" id="UP000049855"/>
    </source>
</evidence>
<dbReference type="SUPFAM" id="SSF55874">
    <property type="entry name" value="ATPase domain of HSP90 chaperone/DNA topoisomerase II/histidine kinase"/>
    <property type="match status" value="1"/>
</dbReference>
<evidence type="ECO:0000256" key="2">
    <source>
        <dbReference type="ARBA" id="ARBA00022679"/>
    </source>
</evidence>
<dbReference type="GO" id="GO:0016989">
    <property type="term" value="F:sigma factor antagonist activity"/>
    <property type="evidence" value="ECO:0007669"/>
    <property type="project" value="InterPro"/>
</dbReference>
<keyword evidence="4" id="KW-0418">Kinase</keyword>
<protein>
    <submittedName>
        <fullName evidence="8">Anti-sigma F factor</fullName>
        <ecNumber evidence="8">2.7.11.1</ecNumber>
    </submittedName>
</protein>
<name>A0A0U1L594_9FIRM</name>
<gene>
    <name evidence="8" type="ORF">SpAn4DRAFT_0546</name>
</gene>
<dbReference type="AlphaFoldDB" id="A0A0U1L594"/>
<dbReference type="Proteomes" id="UP000049855">
    <property type="component" value="Unassembled WGS sequence"/>
</dbReference>
<evidence type="ECO:0000256" key="3">
    <source>
        <dbReference type="ARBA" id="ARBA00022741"/>
    </source>
</evidence>
<organism evidence="8 9">
    <name type="scientific">Sporomusa ovata</name>
    <dbReference type="NCBI Taxonomy" id="2378"/>
    <lineage>
        <taxon>Bacteria</taxon>
        <taxon>Bacillati</taxon>
        <taxon>Bacillota</taxon>
        <taxon>Negativicutes</taxon>
        <taxon>Selenomonadales</taxon>
        <taxon>Sporomusaceae</taxon>
        <taxon>Sporomusa</taxon>
    </lineage>
</organism>
<keyword evidence="3" id="KW-0547">Nucleotide-binding</keyword>
<dbReference type="InterPro" id="IPR036890">
    <property type="entry name" value="HATPase_C_sf"/>
</dbReference>
<dbReference type="InterPro" id="IPR050267">
    <property type="entry name" value="Anti-sigma-factor_SerPK"/>
</dbReference>
<dbReference type="EMBL" id="CTRP01000014">
    <property type="protein sequence ID" value="CQR74084.1"/>
    <property type="molecule type" value="Genomic_DNA"/>
</dbReference>
<evidence type="ECO:0000256" key="6">
    <source>
        <dbReference type="ARBA" id="ARBA00022969"/>
    </source>
</evidence>
<evidence type="ECO:0000313" key="8">
    <source>
        <dbReference type="EMBL" id="CQR74084.1"/>
    </source>
</evidence>
<dbReference type="InterPro" id="IPR010194">
    <property type="entry name" value="Anti-sigma_F"/>
</dbReference>
<dbReference type="GO" id="GO:0030435">
    <property type="term" value="P:sporulation resulting in formation of a cellular spore"/>
    <property type="evidence" value="ECO:0007669"/>
    <property type="project" value="UniProtKB-KW"/>
</dbReference>
<dbReference type="InterPro" id="IPR003594">
    <property type="entry name" value="HATPase_dom"/>
</dbReference>
<evidence type="ECO:0000259" key="7">
    <source>
        <dbReference type="Pfam" id="PF13581"/>
    </source>
</evidence>